<dbReference type="InterPro" id="IPR015130">
    <property type="entry name" value="Lys-AminoMut_A"/>
</dbReference>
<dbReference type="GO" id="GO:0003824">
    <property type="term" value="F:catalytic activity"/>
    <property type="evidence" value="ECO:0007669"/>
    <property type="project" value="InterPro"/>
</dbReference>
<reference evidence="3 4" key="1">
    <citation type="submission" date="2017-02" db="EMBL/GenBank/DDBJ databases">
        <title>Prevalence of linear plasmids in Propionibacterium acnes isolates obtained from cancerous prostatic tissue.</title>
        <authorList>
            <person name="Davidsson S."/>
            <person name="Bruggemann H."/>
        </authorList>
    </citation>
    <scope>NUCLEOTIDE SEQUENCE [LARGE SCALE GENOMIC DNA]</scope>
    <source>
        <strain evidence="3 4">09-9</strain>
    </source>
</reference>
<dbReference type="Proteomes" id="UP000223982">
    <property type="component" value="Unassembled WGS sequence"/>
</dbReference>
<dbReference type="AlphaFoldDB" id="A0AA44U2B1"/>
<accession>A0AA44U2B1</accession>
<dbReference type="Gene3D" id="6.10.250.2220">
    <property type="match status" value="1"/>
</dbReference>
<dbReference type="GO" id="GO:0031419">
    <property type="term" value="F:cobalamin binding"/>
    <property type="evidence" value="ECO:0007669"/>
    <property type="project" value="InterPro"/>
</dbReference>
<gene>
    <name evidence="3" type="ORF">APS60_11830</name>
</gene>
<evidence type="ECO:0000259" key="2">
    <source>
        <dbReference type="Pfam" id="PF16552"/>
    </source>
</evidence>
<evidence type="ECO:0000313" key="4">
    <source>
        <dbReference type="Proteomes" id="UP000223982"/>
    </source>
</evidence>
<dbReference type="Gene3D" id="1.10.8.1000">
    <property type="entry name" value="Ornithine 4,5 aminomutase S component, alpha subunit-like"/>
    <property type="match status" value="1"/>
</dbReference>
<dbReference type="SUPFAM" id="SSF51703">
    <property type="entry name" value="Cobalamin (vitamin B12)-dependent enzymes"/>
    <property type="match status" value="1"/>
</dbReference>
<dbReference type="EMBL" id="LKVB01000012">
    <property type="protein sequence ID" value="PHJ26217.1"/>
    <property type="molecule type" value="Genomic_DNA"/>
</dbReference>
<sequence>MMSNPDQERVERYEALRTELADLDDAALKERFWQLCEEVMTPVVDLARTHTTPSIERSVLLRMGIDSVTTHAVVENVFAAGLGGKGAGHAVLRLSRRDGIGLRDAATRIAEDLKALDELFDGSPLPPAKTPTTGSKEGASA</sequence>
<feature type="region of interest" description="Disordered" evidence="1">
    <location>
        <begin position="119"/>
        <end position="141"/>
    </location>
</feature>
<dbReference type="RefSeq" id="WP_002531512.1">
    <property type="nucleotide sequence ID" value="NZ_CAJTKC010000002.1"/>
</dbReference>
<name>A0AA44U2B1_CUTAC</name>
<dbReference type="InterPro" id="IPR016176">
    <property type="entry name" value="Cbl-dep_enz_cat"/>
</dbReference>
<evidence type="ECO:0000256" key="1">
    <source>
        <dbReference type="SAM" id="MobiDB-lite"/>
    </source>
</evidence>
<dbReference type="Pfam" id="PF16552">
    <property type="entry name" value="OAM_alpha"/>
    <property type="match status" value="1"/>
</dbReference>
<comment type="caution">
    <text evidence="3">The sequence shown here is derived from an EMBL/GenBank/DDBJ whole genome shotgun (WGS) entry which is preliminary data.</text>
</comment>
<evidence type="ECO:0000313" key="3">
    <source>
        <dbReference type="EMBL" id="PHJ26217.1"/>
    </source>
</evidence>
<feature type="domain" description="D-Lysine 5,6-aminomutase alpha subunit" evidence="2">
    <location>
        <begin position="9"/>
        <end position="111"/>
    </location>
</feature>
<organism evidence="3 4">
    <name type="scientific">Cutibacterium acnes</name>
    <name type="common">Propionibacterium acnes</name>
    <dbReference type="NCBI Taxonomy" id="1747"/>
    <lineage>
        <taxon>Bacteria</taxon>
        <taxon>Bacillati</taxon>
        <taxon>Actinomycetota</taxon>
        <taxon>Actinomycetes</taxon>
        <taxon>Propionibacteriales</taxon>
        <taxon>Propionibacteriaceae</taxon>
        <taxon>Cutibacterium</taxon>
    </lineage>
</organism>
<proteinExistence type="predicted"/>
<protein>
    <submittedName>
        <fullName evidence="3">Ornithine aminomutase</fullName>
    </submittedName>
</protein>